<sequence length="68" mass="7543">MTESVLNTVSDLRQKEGLTQEVFAQKVGVTRQTVIAIEKGNYTPSVLLALKIAAHFKVPVEQIFSIKK</sequence>
<dbReference type="PROSITE" id="PS50943">
    <property type="entry name" value="HTH_CROC1"/>
    <property type="match status" value="1"/>
</dbReference>
<dbReference type="EMBL" id="PFBJ01000006">
    <property type="protein sequence ID" value="PIT91235.1"/>
    <property type="molecule type" value="Genomic_DNA"/>
</dbReference>
<dbReference type="PANTHER" id="PTHR46558:SF4">
    <property type="entry name" value="DNA-BIDING PHAGE PROTEIN"/>
    <property type="match status" value="1"/>
</dbReference>
<accession>A0A2M6WER3</accession>
<evidence type="ECO:0000259" key="2">
    <source>
        <dbReference type="PROSITE" id="PS50943"/>
    </source>
</evidence>
<dbReference type="AlphaFoldDB" id="A0A2M6WER3"/>
<dbReference type="Gene3D" id="1.10.260.40">
    <property type="entry name" value="lambda repressor-like DNA-binding domains"/>
    <property type="match status" value="1"/>
</dbReference>
<dbReference type="SUPFAM" id="SSF47413">
    <property type="entry name" value="lambda repressor-like DNA-binding domains"/>
    <property type="match status" value="1"/>
</dbReference>
<name>A0A2M6WER3_9BACT</name>
<comment type="caution">
    <text evidence="3">The sequence shown here is derived from an EMBL/GenBank/DDBJ whole genome shotgun (WGS) entry which is preliminary data.</text>
</comment>
<keyword evidence="1" id="KW-0238">DNA-binding</keyword>
<dbReference type="GO" id="GO:0003677">
    <property type="term" value="F:DNA binding"/>
    <property type="evidence" value="ECO:0007669"/>
    <property type="project" value="UniProtKB-KW"/>
</dbReference>
<dbReference type="InterPro" id="IPR001387">
    <property type="entry name" value="Cro/C1-type_HTH"/>
</dbReference>
<protein>
    <submittedName>
        <fullName evidence="3">Transcriptional regulator</fullName>
    </submittedName>
</protein>
<dbReference type="Proteomes" id="UP000228809">
    <property type="component" value="Unassembled WGS sequence"/>
</dbReference>
<dbReference type="InterPro" id="IPR010982">
    <property type="entry name" value="Lambda_DNA-bd_dom_sf"/>
</dbReference>
<evidence type="ECO:0000313" key="3">
    <source>
        <dbReference type="EMBL" id="PIT91235.1"/>
    </source>
</evidence>
<evidence type="ECO:0000256" key="1">
    <source>
        <dbReference type="ARBA" id="ARBA00023125"/>
    </source>
</evidence>
<dbReference type="PANTHER" id="PTHR46558">
    <property type="entry name" value="TRACRIPTIONAL REGULATORY PROTEIN-RELATED-RELATED"/>
    <property type="match status" value="1"/>
</dbReference>
<dbReference type="CDD" id="cd00093">
    <property type="entry name" value="HTH_XRE"/>
    <property type="match status" value="1"/>
</dbReference>
<dbReference type="SMART" id="SM00530">
    <property type="entry name" value="HTH_XRE"/>
    <property type="match status" value="1"/>
</dbReference>
<reference evidence="4" key="1">
    <citation type="submission" date="2017-09" db="EMBL/GenBank/DDBJ databases">
        <title>Depth-based differentiation of microbial function through sediment-hosted aquifers and enrichment of novel symbionts in the deep terrestrial subsurface.</title>
        <authorList>
            <person name="Probst A.J."/>
            <person name="Ladd B."/>
            <person name="Jarett J.K."/>
            <person name="Geller-Mcgrath D.E."/>
            <person name="Sieber C.M.K."/>
            <person name="Emerson J.B."/>
            <person name="Anantharaman K."/>
            <person name="Thomas B.C."/>
            <person name="Malmstrom R."/>
            <person name="Stieglmeier M."/>
            <person name="Klingl A."/>
            <person name="Woyke T."/>
            <person name="Ryan C.M."/>
            <person name="Banfield J.F."/>
        </authorList>
    </citation>
    <scope>NUCLEOTIDE SEQUENCE [LARGE SCALE GENOMIC DNA]</scope>
</reference>
<gene>
    <name evidence="3" type="ORF">COU17_01245</name>
</gene>
<feature type="domain" description="HTH cro/C1-type" evidence="2">
    <location>
        <begin position="9"/>
        <end position="63"/>
    </location>
</feature>
<organism evidence="3 4">
    <name type="scientific">Candidatus Kaiserbacteria bacterium CG10_big_fil_rev_8_21_14_0_10_49_17</name>
    <dbReference type="NCBI Taxonomy" id="1974609"/>
    <lineage>
        <taxon>Bacteria</taxon>
        <taxon>Candidatus Kaiseribacteriota</taxon>
    </lineage>
</organism>
<proteinExistence type="predicted"/>
<evidence type="ECO:0000313" key="4">
    <source>
        <dbReference type="Proteomes" id="UP000228809"/>
    </source>
</evidence>
<dbReference type="Pfam" id="PF01381">
    <property type="entry name" value="HTH_3"/>
    <property type="match status" value="1"/>
</dbReference>